<dbReference type="STRING" id="33097.A0A150GTJ2"/>
<gene>
    <name evidence="6" type="ORF">GPECTOR_8g93</name>
</gene>
<dbReference type="Proteomes" id="UP000075714">
    <property type="component" value="Unassembled WGS sequence"/>
</dbReference>
<dbReference type="EMBL" id="LSYV01000009">
    <property type="protein sequence ID" value="KXZ53103.1"/>
    <property type="molecule type" value="Genomic_DNA"/>
</dbReference>
<keyword evidence="5" id="KW-0067">ATP-binding</keyword>
<dbReference type="GO" id="GO:0015630">
    <property type="term" value="C:microtubule cytoskeleton"/>
    <property type="evidence" value="ECO:0007669"/>
    <property type="project" value="TreeGrafter"/>
</dbReference>
<evidence type="ECO:0000313" key="7">
    <source>
        <dbReference type="Proteomes" id="UP000075714"/>
    </source>
</evidence>
<reference evidence="7" key="1">
    <citation type="journal article" date="2016" name="Nat. Commun.">
        <title>The Gonium pectorale genome demonstrates co-option of cell cycle regulation during the evolution of multicellularity.</title>
        <authorList>
            <person name="Hanschen E.R."/>
            <person name="Marriage T.N."/>
            <person name="Ferris P.J."/>
            <person name="Hamaji T."/>
            <person name="Toyoda A."/>
            <person name="Fujiyama A."/>
            <person name="Neme R."/>
            <person name="Noguchi H."/>
            <person name="Minakuchi Y."/>
            <person name="Suzuki M."/>
            <person name="Kawai-Toyooka H."/>
            <person name="Smith D.R."/>
            <person name="Sparks H."/>
            <person name="Anderson J."/>
            <person name="Bakaric R."/>
            <person name="Luria V."/>
            <person name="Karger A."/>
            <person name="Kirschner M.W."/>
            <person name="Durand P.M."/>
            <person name="Michod R.E."/>
            <person name="Nozaki H."/>
            <person name="Olson B.J."/>
        </authorList>
    </citation>
    <scope>NUCLEOTIDE SEQUENCE [LARGE SCALE GENOMIC DNA]</scope>
    <source>
        <strain evidence="7">NIES-2863</strain>
    </source>
</reference>
<dbReference type="GO" id="GO:0005737">
    <property type="term" value="C:cytoplasm"/>
    <property type="evidence" value="ECO:0007669"/>
    <property type="project" value="UniProtKB-SubCell"/>
</dbReference>
<evidence type="ECO:0000256" key="5">
    <source>
        <dbReference type="ARBA" id="ARBA00022840"/>
    </source>
</evidence>
<dbReference type="AlphaFoldDB" id="A0A150GTJ2"/>
<dbReference type="InterPro" id="IPR051437">
    <property type="entry name" value="TTLL_monoglycylase"/>
</dbReference>
<dbReference type="Pfam" id="PF03133">
    <property type="entry name" value="TTL"/>
    <property type="match status" value="1"/>
</dbReference>
<dbReference type="PANTHER" id="PTHR45870">
    <property type="entry name" value="TUBULIN MONOGLYCYLASE TTLL3"/>
    <property type="match status" value="1"/>
</dbReference>
<keyword evidence="4" id="KW-0547">Nucleotide-binding</keyword>
<dbReference type="InterPro" id="IPR013815">
    <property type="entry name" value="ATP_grasp_subdomain_1"/>
</dbReference>
<evidence type="ECO:0000256" key="1">
    <source>
        <dbReference type="ARBA" id="ARBA00004496"/>
    </source>
</evidence>
<comment type="subcellular location">
    <subcellularLocation>
        <location evidence="1">Cytoplasm</location>
    </subcellularLocation>
</comment>
<dbReference type="GO" id="GO:0005524">
    <property type="term" value="F:ATP binding"/>
    <property type="evidence" value="ECO:0007669"/>
    <property type="project" value="UniProtKB-KW"/>
</dbReference>
<dbReference type="OrthoDB" id="202825at2759"/>
<keyword evidence="2" id="KW-0963">Cytoplasm</keyword>
<dbReference type="PROSITE" id="PS51221">
    <property type="entry name" value="TTL"/>
    <property type="match status" value="1"/>
</dbReference>
<name>A0A150GTJ2_GONPE</name>
<evidence type="ECO:0000313" key="6">
    <source>
        <dbReference type="EMBL" id="KXZ53103.1"/>
    </source>
</evidence>
<sequence length="143" mass="16100">MPAAESSGRLDGPAARTHASGAASIWIAKPPCKSRGRGIRLCNDADALPGYLCCEKAQGLEARWTELMYVERPLVVKRRKFHNRQWMLVTDWNPLQPLVFRGEIKKELITVLTDMVSRHQRARAQVTDDVVDAFMAVRPMPCV</sequence>
<proteinExistence type="predicted"/>
<evidence type="ECO:0000256" key="2">
    <source>
        <dbReference type="ARBA" id="ARBA00022490"/>
    </source>
</evidence>
<dbReference type="InterPro" id="IPR004344">
    <property type="entry name" value="TTL/TTLL_fam"/>
</dbReference>
<keyword evidence="3" id="KW-0436">Ligase</keyword>
<dbReference type="PANTHER" id="PTHR45870:SF2">
    <property type="entry name" value="TUBULIN MONOGLYCYLASE TTLL3"/>
    <property type="match status" value="1"/>
</dbReference>
<dbReference type="GO" id="GO:0070736">
    <property type="term" value="F:protein-glycine ligase activity, initiating"/>
    <property type="evidence" value="ECO:0007669"/>
    <property type="project" value="TreeGrafter"/>
</dbReference>
<protein>
    <submittedName>
        <fullName evidence="6">Uncharacterized protein</fullName>
    </submittedName>
</protein>
<dbReference type="Gene3D" id="3.30.1490.20">
    <property type="entry name" value="ATP-grasp fold, A domain"/>
    <property type="match status" value="1"/>
</dbReference>
<evidence type="ECO:0000256" key="4">
    <source>
        <dbReference type="ARBA" id="ARBA00022741"/>
    </source>
</evidence>
<dbReference type="Gene3D" id="1.10.240.10">
    <property type="entry name" value="Tyrosyl-Transfer RNA Synthetase"/>
    <property type="match status" value="1"/>
</dbReference>
<organism evidence="6 7">
    <name type="scientific">Gonium pectorale</name>
    <name type="common">Green alga</name>
    <dbReference type="NCBI Taxonomy" id="33097"/>
    <lineage>
        <taxon>Eukaryota</taxon>
        <taxon>Viridiplantae</taxon>
        <taxon>Chlorophyta</taxon>
        <taxon>core chlorophytes</taxon>
        <taxon>Chlorophyceae</taxon>
        <taxon>CS clade</taxon>
        <taxon>Chlamydomonadales</taxon>
        <taxon>Volvocaceae</taxon>
        <taxon>Gonium</taxon>
    </lineage>
</organism>
<evidence type="ECO:0000256" key="3">
    <source>
        <dbReference type="ARBA" id="ARBA00022598"/>
    </source>
</evidence>
<keyword evidence="7" id="KW-1185">Reference proteome</keyword>
<dbReference type="Gene3D" id="3.30.470.20">
    <property type="entry name" value="ATP-grasp fold, B domain"/>
    <property type="match status" value="1"/>
</dbReference>
<accession>A0A150GTJ2</accession>
<comment type="caution">
    <text evidence="6">The sequence shown here is derived from an EMBL/GenBank/DDBJ whole genome shotgun (WGS) entry which is preliminary data.</text>
</comment>